<proteinExistence type="predicted"/>
<name>A0A8T2PAQ9_9TELE</name>
<keyword evidence="3" id="KW-1185">Reference proteome</keyword>
<accession>A0A8T2PAQ9</accession>
<dbReference type="EMBL" id="JAFBMS010000010">
    <property type="protein sequence ID" value="KAG9349050.1"/>
    <property type="molecule type" value="Genomic_DNA"/>
</dbReference>
<sequence length="62" mass="6932">MFCFRCGHASSGNQPCSQRDVRGGENARRKSVYEPLKERCESQSVLVGLDLEKPGKQAQFKS</sequence>
<reference evidence="2" key="1">
    <citation type="thesis" date="2021" institute="BYU ScholarsArchive" country="Provo, UT, USA">
        <title>Applications of and Algorithms for Genome Assembly and Genomic Analyses with an Emphasis on Marine Teleosts.</title>
        <authorList>
            <person name="Pickett B.D."/>
        </authorList>
    </citation>
    <scope>NUCLEOTIDE SEQUENCE</scope>
    <source>
        <strain evidence="2">HI-2016</strain>
    </source>
</reference>
<gene>
    <name evidence="2" type="ORF">JZ751_029368</name>
</gene>
<protein>
    <submittedName>
        <fullName evidence="2">Uncharacterized protein</fullName>
    </submittedName>
</protein>
<evidence type="ECO:0000313" key="3">
    <source>
        <dbReference type="Proteomes" id="UP000824540"/>
    </source>
</evidence>
<evidence type="ECO:0000256" key="1">
    <source>
        <dbReference type="SAM" id="MobiDB-lite"/>
    </source>
</evidence>
<comment type="caution">
    <text evidence="2">The sequence shown here is derived from an EMBL/GenBank/DDBJ whole genome shotgun (WGS) entry which is preliminary data.</text>
</comment>
<feature type="compositionally biased region" description="Basic and acidic residues" evidence="1">
    <location>
        <begin position="19"/>
        <end position="31"/>
    </location>
</feature>
<feature type="region of interest" description="Disordered" evidence="1">
    <location>
        <begin position="9"/>
        <end position="31"/>
    </location>
</feature>
<dbReference type="Proteomes" id="UP000824540">
    <property type="component" value="Unassembled WGS sequence"/>
</dbReference>
<dbReference type="AlphaFoldDB" id="A0A8T2PAQ9"/>
<organism evidence="2 3">
    <name type="scientific">Albula glossodonta</name>
    <name type="common">roundjaw bonefish</name>
    <dbReference type="NCBI Taxonomy" id="121402"/>
    <lineage>
        <taxon>Eukaryota</taxon>
        <taxon>Metazoa</taxon>
        <taxon>Chordata</taxon>
        <taxon>Craniata</taxon>
        <taxon>Vertebrata</taxon>
        <taxon>Euteleostomi</taxon>
        <taxon>Actinopterygii</taxon>
        <taxon>Neopterygii</taxon>
        <taxon>Teleostei</taxon>
        <taxon>Albuliformes</taxon>
        <taxon>Albulidae</taxon>
        <taxon>Albula</taxon>
    </lineage>
</organism>
<evidence type="ECO:0000313" key="2">
    <source>
        <dbReference type="EMBL" id="KAG9349050.1"/>
    </source>
</evidence>